<dbReference type="InterPro" id="IPR035919">
    <property type="entry name" value="EAL_sf"/>
</dbReference>
<dbReference type="SUPFAM" id="SSF141868">
    <property type="entry name" value="EAL domain-like"/>
    <property type="match status" value="1"/>
</dbReference>
<dbReference type="CDD" id="cd01948">
    <property type="entry name" value="EAL"/>
    <property type="match status" value="1"/>
</dbReference>
<reference evidence="2 3" key="1">
    <citation type="submission" date="2019-03" db="EMBL/GenBank/DDBJ databases">
        <title>Genomic Encyclopedia of Archaeal and Bacterial Type Strains, Phase II (KMG-II): from individual species to whole genera.</title>
        <authorList>
            <person name="Goeker M."/>
        </authorList>
    </citation>
    <scope>NUCLEOTIDE SEQUENCE [LARGE SCALE GENOMIC DNA]</scope>
    <source>
        <strain evidence="2 3">DSM 24425</strain>
    </source>
</reference>
<evidence type="ECO:0000259" key="1">
    <source>
        <dbReference type="PROSITE" id="PS50883"/>
    </source>
</evidence>
<dbReference type="Gene3D" id="3.20.20.450">
    <property type="entry name" value="EAL domain"/>
    <property type="match status" value="1"/>
</dbReference>
<dbReference type="SMART" id="SM00052">
    <property type="entry name" value="EAL"/>
    <property type="match status" value="1"/>
</dbReference>
<dbReference type="PANTHER" id="PTHR33121">
    <property type="entry name" value="CYCLIC DI-GMP PHOSPHODIESTERASE PDEF"/>
    <property type="match status" value="1"/>
</dbReference>
<accession>A0A4R1G8P2</accession>
<dbReference type="AlphaFoldDB" id="A0A4R1G8P2"/>
<feature type="domain" description="EAL" evidence="1">
    <location>
        <begin position="407"/>
        <end position="647"/>
    </location>
</feature>
<sequence length="647" mass="74459">MVMDSYSNLFELFCTEYLNELPAGIREKLGIENVESFCKRARPEFERLLQTFQNDRKTFEELVILLGKKLYKSNLSIAFVIDAINTITFKVLNFINTEYLPNELSDEFLNFLKDFPNLIALGYTEESLPEKKNLMLLKHGKREQDKVINHYRTIEEIISGNKKGVPSEKDCPFASYLERLDFQIVCRKLGSCKEAKRIHRLVHIYLELFKNYFSEKKFLAAYLVLVTIYFFLEKLAEFVSSVNTSKRNISLEDIVDYLVNEIKSEATLLVIDPSEISFVNKVFGFSAGDAIFEFLTEKLSKLVGDDKSHGIIKCSYGAVCVLSKGNNIKYKSIFQTLKKEIKERFKSYPVNIDITGFLLKFPKEINAKEEDILNTVRYAIRESKRTPSRLLILDLKDLSKSRKLQLFKNINEDLTEKFRSGNLKLALQGIYDLKAGKISHYEVLFRLTDDSGKVVPAYEFIDLIYELRLIHLLDLAVLRKIAENLEVFNGKKLFINLSPRTFKVPSALEEVKEITKNLKEKGLQFGFEITEQASIEDYDALVDFIREVEVPISIDDFGTGYSSFSQFVNLVEAVPVEFLKIDGSYTKKLLESPQAKNVVKTINSMAHSLNLKTVAEFVENEDIVKELKKLSVDYAQGYFFSKPEIVV</sequence>
<organism evidence="2 3">
    <name type="scientific">Phorcysia thermohydrogeniphila</name>
    <dbReference type="NCBI Taxonomy" id="936138"/>
    <lineage>
        <taxon>Bacteria</taxon>
        <taxon>Pseudomonadati</taxon>
        <taxon>Aquificota</taxon>
        <taxon>Aquificia</taxon>
        <taxon>Desulfurobacteriales</taxon>
        <taxon>Desulfurobacteriaceae</taxon>
        <taxon>Phorcysia</taxon>
    </lineage>
</organism>
<gene>
    <name evidence="2" type="ORF">CLV27_1305</name>
</gene>
<evidence type="ECO:0000313" key="3">
    <source>
        <dbReference type="Proteomes" id="UP000295777"/>
    </source>
</evidence>
<dbReference type="InterPro" id="IPR050706">
    <property type="entry name" value="Cyclic-di-GMP_PDE-like"/>
</dbReference>
<dbReference type="PROSITE" id="PS50883">
    <property type="entry name" value="EAL"/>
    <property type="match status" value="1"/>
</dbReference>
<evidence type="ECO:0000313" key="2">
    <source>
        <dbReference type="EMBL" id="TCK03988.1"/>
    </source>
</evidence>
<dbReference type="Proteomes" id="UP000295777">
    <property type="component" value="Unassembled WGS sequence"/>
</dbReference>
<protein>
    <submittedName>
        <fullName evidence="2">EAL domain-containing protein (Putative c-di-GMP-specific phosphodiesterase class I)</fullName>
    </submittedName>
</protein>
<comment type="caution">
    <text evidence="2">The sequence shown here is derived from an EMBL/GenBank/DDBJ whole genome shotgun (WGS) entry which is preliminary data.</text>
</comment>
<name>A0A4R1G8P2_9BACT</name>
<keyword evidence="3" id="KW-1185">Reference proteome</keyword>
<proteinExistence type="predicted"/>
<dbReference type="Pfam" id="PF00563">
    <property type="entry name" value="EAL"/>
    <property type="match status" value="1"/>
</dbReference>
<dbReference type="GO" id="GO:0071111">
    <property type="term" value="F:cyclic-guanylate-specific phosphodiesterase activity"/>
    <property type="evidence" value="ECO:0007669"/>
    <property type="project" value="InterPro"/>
</dbReference>
<dbReference type="InterPro" id="IPR001633">
    <property type="entry name" value="EAL_dom"/>
</dbReference>
<dbReference type="OrthoDB" id="7057390at2"/>
<dbReference type="PANTHER" id="PTHR33121:SF70">
    <property type="entry name" value="SIGNALING PROTEIN YKOW"/>
    <property type="match status" value="1"/>
</dbReference>
<dbReference type="RefSeq" id="WP_132527005.1">
    <property type="nucleotide sequence ID" value="NZ_SMFV01000004.1"/>
</dbReference>
<dbReference type="EMBL" id="SMFV01000004">
    <property type="protein sequence ID" value="TCK03988.1"/>
    <property type="molecule type" value="Genomic_DNA"/>
</dbReference>